<keyword evidence="9" id="KW-0863">Zinc-finger</keyword>
<dbReference type="STRING" id="52838.A0A4S8K7M4"/>
<dbReference type="InterPro" id="IPR013083">
    <property type="entry name" value="Znf_RING/FYVE/PHD"/>
</dbReference>
<evidence type="ECO:0000256" key="10">
    <source>
        <dbReference type="SAM" id="Phobius"/>
    </source>
</evidence>
<dbReference type="SUPFAM" id="SSF57850">
    <property type="entry name" value="RING/U-box"/>
    <property type="match status" value="1"/>
</dbReference>
<organism evidence="12 13">
    <name type="scientific">Musa balbisiana</name>
    <name type="common">Banana</name>
    <dbReference type="NCBI Taxonomy" id="52838"/>
    <lineage>
        <taxon>Eukaryota</taxon>
        <taxon>Viridiplantae</taxon>
        <taxon>Streptophyta</taxon>
        <taxon>Embryophyta</taxon>
        <taxon>Tracheophyta</taxon>
        <taxon>Spermatophyta</taxon>
        <taxon>Magnoliopsida</taxon>
        <taxon>Liliopsida</taxon>
        <taxon>Zingiberales</taxon>
        <taxon>Musaceae</taxon>
        <taxon>Musa</taxon>
    </lineage>
</organism>
<name>A0A4S8K7M4_MUSBA</name>
<evidence type="ECO:0000313" key="13">
    <source>
        <dbReference type="Proteomes" id="UP000317650"/>
    </source>
</evidence>
<keyword evidence="5" id="KW-0862">Zinc</keyword>
<feature type="transmembrane region" description="Helical" evidence="10">
    <location>
        <begin position="61"/>
        <end position="82"/>
    </location>
</feature>
<keyword evidence="3 10" id="KW-0812">Transmembrane</keyword>
<comment type="similarity">
    <text evidence="8">Belongs to the RING-type zinc finger family. ATL subfamily.</text>
</comment>
<dbReference type="Proteomes" id="UP000317650">
    <property type="component" value="Chromosome 8"/>
</dbReference>
<dbReference type="PROSITE" id="PS50089">
    <property type="entry name" value="ZF_RING_2"/>
    <property type="match status" value="1"/>
</dbReference>
<dbReference type="GO" id="GO:0016020">
    <property type="term" value="C:membrane"/>
    <property type="evidence" value="ECO:0007669"/>
    <property type="project" value="UniProtKB-SubCell"/>
</dbReference>
<evidence type="ECO:0000256" key="3">
    <source>
        <dbReference type="ARBA" id="ARBA00022692"/>
    </source>
</evidence>
<evidence type="ECO:0000256" key="4">
    <source>
        <dbReference type="ARBA" id="ARBA00022723"/>
    </source>
</evidence>
<dbReference type="InterPro" id="IPR044602">
    <property type="entry name" value="ATL10/ATL72-79-like"/>
</dbReference>
<dbReference type="GO" id="GO:0016567">
    <property type="term" value="P:protein ubiquitination"/>
    <property type="evidence" value="ECO:0007669"/>
    <property type="project" value="UniProtKB-UniPathway"/>
</dbReference>
<keyword evidence="13" id="KW-1185">Reference proteome</keyword>
<dbReference type="Gene3D" id="3.30.40.10">
    <property type="entry name" value="Zinc/RING finger domain, C3HC4 (zinc finger)"/>
    <property type="match status" value="1"/>
</dbReference>
<dbReference type="PANTHER" id="PTHR46905">
    <property type="entry name" value="RING-H2 FINGER PROTEIN ATL78"/>
    <property type="match status" value="1"/>
</dbReference>
<evidence type="ECO:0000256" key="2">
    <source>
        <dbReference type="ARBA" id="ARBA00022679"/>
    </source>
</evidence>
<keyword evidence="7 10" id="KW-0472">Membrane</keyword>
<feature type="domain" description="RING-type" evidence="11">
    <location>
        <begin position="136"/>
        <end position="178"/>
    </location>
</feature>
<dbReference type="PANTHER" id="PTHR46905:SF7">
    <property type="entry name" value="RING-H2 FINGER PROTEIN ATL78"/>
    <property type="match status" value="1"/>
</dbReference>
<dbReference type="InterPro" id="IPR001841">
    <property type="entry name" value="Znf_RING"/>
</dbReference>
<dbReference type="CDD" id="cd16461">
    <property type="entry name" value="RING-H2_EL5-like"/>
    <property type="match status" value="1"/>
</dbReference>
<dbReference type="Pfam" id="PF13639">
    <property type="entry name" value="zf-RING_2"/>
    <property type="match status" value="1"/>
</dbReference>
<evidence type="ECO:0000313" key="12">
    <source>
        <dbReference type="EMBL" id="THU70962.1"/>
    </source>
</evidence>
<dbReference type="FunFam" id="3.30.40.10:FF:000404">
    <property type="entry name" value="RING-H2 finger protein ATL72-like"/>
    <property type="match status" value="1"/>
</dbReference>
<evidence type="ECO:0000256" key="9">
    <source>
        <dbReference type="PROSITE-ProRule" id="PRU00175"/>
    </source>
</evidence>
<accession>A0A4S8K7M4</accession>
<evidence type="ECO:0000256" key="6">
    <source>
        <dbReference type="ARBA" id="ARBA00022989"/>
    </source>
</evidence>
<gene>
    <name evidence="12" type="ORF">C4D60_Mb08t30500</name>
</gene>
<dbReference type="SMART" id="SM00184">
    <property type="entry name" value="RING"/>
    <property type="match status" value="1"/>
</dbReference>
<sequence>MSSASTVVGPIVLDVYSRRRLLLRAPVYMQHPAPPPPWIAGTDFGLSDRSGSSSASVDSNAVMIVAVLLCALACALGLNSVVRCALRASNQMAAEGVANHPVARLARTGLGKKALQRLPMLVYSTGLKLTGSVPECAICLSEFEAGEEIRVLPKCNHGFHRRCIDKWLMARSSCPTCRRCLFGACRKTSARAGESQPAHAVIVALEPEGLVTGYRY</sequence>
<keyword evidence="2" id="KW-0808">Transferase</keyword>
<dbReference type="EMBL" id="PYDT01000002">
    <property type="protein sequence ID" value="THU70962.1"/>
    <property type="molecule type" value="Genomic_DNA"/>
</dbReference>
<comment type="caution">
    <text evidence="12">The sequence shown here is derived from an EMBL/GenBank/DDBJ whole genome shotgun (WGS) entry which is preliminary data.</text>
</comment>
<dbReference type="AlphaFoldDB" id="A0A4S8K7M4"/>
<evidence type="ECO:0000256" key="8">
    <source>
        <dbReference type="ARBA" id="ARBA00024209"/>
    </source>
</evidence>
<dbReference type="GO" id="GO:0016740">
    <property type="term" value="F:transferase activity"/>
    <property type="evidence" value="ECO:0007669"/>
    <property type="project" value="UniProtKB-KW"/>
</dbReference>
<evidence type="ECO:0000256" key="5">
    <source>
        <dbReference type="ARBA" id="ARBA00022833"/>
    </source>
</evidence>
<evidence type="ECO:0000256" key="1">
    <source>
        <dbReference type="ARBA" id="ARBA00004167"/>
    </source>
</evidence>
<dbReference type="GO" id="GO:0008270">
    <property type="term" value="F:zinc ion binding"/>
    <property type="evidence" value="ECO:0007669"/>
    <property type="project" value="UniProtKB-KW"/>
</dbReference>
<dbReference type="UniPathway" id="UPA00143"/>
<comment type="subcellular location">
    <subcellularLocation>
        <location evidence="1">Membrane</location>
        <topology evidence="1">Single-pass membrane protein</topology>
    </subcellularLocation>
</comment>
<evidence type="ECO:0000256" key="7">
    <source>
        <dbReference type="ARBA" id="ARBA00023136"/>
    </source>
</evidence>
<proteinExistence type="inferred from homology"/>
<evidence type="ECO:0000259" key="11">
    <source>
        <dbReference type="PROSITE" id="PS50089"/>
    </source>
</evidence>
<protein>
    <recommendedName>
        <fullName evidence="11">RING-type domain-containing protein</fullName>
    </recommendedName>
</protein>
<keyword evidence="6 10" id="KW-1133">Transmembrane helix</keyword>
<keyword evidence="4" id="KW-0479">Metal-binding</keyword>
<reference evidence="12 13" key="1">
    <citation type="journal article" date="2019" name="Nat. Plants">
        <title>Genome sequencing of Musa balbisiana reveals subgenome evolution and function divergence in polyploid bananas.</title>
        <authorList>
            <person name="Yao X."/>
        </authorList>
    </citation>
    <scope>NUCLEOTIDE SEQUENCE [LARGE SCALE GENOMIC DNA]</scope>
    <source>
        <strain evidence="13">cv. DH-PKW</strain>
        <tissue evidence="12">Leaves</tissue>
    </source>
</reference>